<dbReference type="InterPro" id="IPR051693">
    <property type="entry name" value="UPF0046_metallophosphoest"/>
</dbReference>
<dbReference type="EMBL" id="CP020953">
    <property type="protein sequence ID" value="AWI06723.1"/>
    <property type="molecule type" value="Genomic_DNA"/>
</dbReference>
<keyword evidence="3" id="KW-1185">Reference proteome</keyword>
<dbReference type="AlphaFoldDB" id="A0A2U8DVC6"/>
<dbReference type="OrthoDB" id="332939at2"/>
<dbReference type="GO" id="GO:0016787">
    <property type="term" value="F:hydrolase activity"/>
    <property type="evidence" value="ECO:0007669"/>
    <property type="project" value="InterPro"/>
</dbReference>
<accession>A0A2U8DVC6</accession>
<reference evidence="3" key="1">
    <citation type="submission" date="2017-04" db="EMBL/GenBank/DDBJ databases">
        <authorList>
            <person name="Song Y."/>
            <person name="Cho B.-K."/>
        </authorList>
    </citation>
    <scope>NUCLEOTIDE SEQUENCE [LARGE SCALE GENOMIC DNA]</scope>
    <source>
        <strain evidence="3">SL1</strain>
    </source>
</reference>
<dbReference type="PANTHER" id="PTHR12905:SF0">
    <property type="entry name" value="CALCINEURIN-LIKE PHOSPHOESTERASE DOMAIN-CONTAINING PROTEIN"/>
    <property type="match status" value="1"/>
</dbReference>
<dbReference type="InterPro" id="IPR029052">
    <property type="entry name" value="Metallo-depent_PP-like"/>
</dbReference>
<dbReference type="InterPro" id="IPR004843">
    <property type="entry name" value="Calcineurin-like_PHP"/>
</dbReference>
<feature type="domain" description="Calcineurin-like phosphoesterase" evidence="1">
    <location>
        <begin position="1"/>
        <end position="185"/>
    </location>
</feature>
<gene>
    <name evidence="2" type="ORF">B9W14_20230</name>
</gene>
<dbReference type="Pfam" id="PF00149">
    <property type="entry name" value="Metallophos"/>
    <property type="match status" value="1"/>
</dbReference>
<dbReference type="PANTHER" id="PTHR12905">
    <property type="entry name" value="METALLOPHOSPHOESTERASE"/>
    <property type="match status" value="1"/>
</dbReference>
<organism evidence="2 3">
    <name type="scientific">Clostridium drakei</name>
    <dbReference type="NCBI Taxonomy" id="332101"/>
    <lineage>
        <taxon>Bacteria</taxon>
        <taxon>Bacillati</taxon>
        <taxon>Bacillota</taxon>
        <taxon>Clostridia</taxon>
        <taxon>Eubacteriales</taxon>
        <taxon>Clostridiaceae</taxon>
        <taxon>Clostridium</taxon>
    </lineage>
</organism>
<dbReference type="RefSeq" id="WP_052037875.1">
    <property type="nucleotide sequence ID" value="NZ_CP020953.1"/>
</dbReference>
<dbReference type="KEGG" id="cdrk:B9W14_20230"/>
<name>A0A2U8DVC6_9CLOT</name>
<dbReference type="Proteomes" id="UP000244910">
    <property type="component" value="Chromosome"/>
</dbReference>
<evidence type="ECO:0000313" key="3">
    <source>
        <dbReference type="Proteomes" id="UP000244910"/>
    </source>
</evidence>
<dbReference type="SUPFAM" id="SSF56300">
    <property type="entry name" value="Metallo-dependent phosphatases"/>
    <property type="match status" value="1"/>
</dbReference>
<sequence>MKIFSTSDIHGNFGELQKIIDFANSRIDIDVVIFCGDIAKDYKWSSIKELRTFQSDDYSCFKYMISKILNKRIYYILGNHDVFLPDGTDMNYLTNVYKVGMEDASIPFEMLSNNLYETDREGTEKELEIALQALGEVKEKFIVSHQPPYKCLDKGYSGHNYGSRSIRKMILHKNPSVFFCGHIHEEFGVDRLGNTVVINCACSRSIARGIIFDTETNVFEEIILEEK</sequence>
<proteinExistence type="predicted"/>
<evidence type="ECO:0000313" key="2">
    <source>
        <dbReference type="EMBL" id="AWI06723.1"/>
    </source>
</evidence>
<evidence type="ECO:0000259" key="1">
    <source>
        <dbReference type="Pfam" id="PF00149"/>
    </source>
</evidence>
<protein>
    <recommendedName>
        <fullName evidence="1">Calcineurin-like phosphoesterase domain-containing protein</fullName>
    </recommendedName>
</protein>
<dbReference type="Gene3D" id="3.60.21.10">
    <property type="match status" value="1"/>
</dbReference>